<evidence type="ECO:0000313" key="4">
    <source>
        <dbReference type="Proteomes" id="UP000051500"/>
    </source>
</evidence>
<dbReference type="AlphaFoldDB" id="A0A0R2KMX0"/>
<dbReference type="SUPFAM" id="SSF158622">
    <property type="entry name" value="YheA/YmcA-like"/>
    <property type="match status" value="1"/>
</dbReference>
<evidence type="ECO:0000256" key="2">
    <source>
        <dbReference type="SAM" id="Coils"/>
    </source>
</evidence>
<dbReference type="EMBL" id="JQBZ01000025">
    <property type="protein sequence ID" value="KRN88508.1"/>
    <property type="molecule type" value="Genomic_DNA"/>
</dbReference>
<keyword evidence="4" id="KW-1185">Reference proteome</keyword>
<dbReference type="InterPro" id="IPR023378">
    <property type="entry name" value="YheA/YmcA-like_dom_sf"/>
</dbReference>
<evidence type="ECO:0000256" key="1">
    <source>
        <dbReference type="HAMAP-Rule" id="MF_01526"/>
    </source>
</evidence>
<protein>
    <recommendedName>
        <fullName evidence="1">UPF0342 protein IV53_GL000472</fullName>
    </recommendedName>
</protein>
<feature type="coiled-coil region" evidence="2">
    <location>
        <begin position="64"/>
        <end position="91"/>
    </location>
</feature>
<dbReference type="Gene3D" id="1.20.1500.10">
    <property type="entry name" value="YheA/YmcA-like"/>
    <property type="match status" value="1"/>
</dbReference>
<proteinExistence type="inferred from homology"/>
<comment type="caution">
    <text evidence="3">The sequence shown here is derived from an EMBL/GenBank/DDBJ whole genome shotgun (WGS) entry which is preliminary data.</text>
</comment>
<accession>A0A0R2KMX0</accession>
<organism evidence="3 4">
    <name type="scientific">Ligilactobacillus ceti DSM 22408</name>
    <dbReference type="NCBI Taxonomy" id="1122146"/>
    <lineage>
        <taxon>Bacteria</taxon>
        <taxon>Bacillati</taxon>
        <taxon>Bacillota</taxon>
        <taxon>Bacilli</taxon>
        <taxon>Lactobacillales</taxon>
        <taxon>Lactobacillaceae</taxon>
        <taxon>Ligilactobacillus</taxon>
    </lineage>
</organism>
<name>A0A0R2KMX0_9LACO</name>
<evidence type="ECO:0000313" key="3">
    <source>
        <dbReference type="EMBL" id="KRN88508.1"/>
    </source>
</evidence>
<dbReference type="STRING" id="1122146.IV53_GL000472"/>
<dbReference type="InterPro" id="IPR010368">
    <property type="entry name" value="Com_YlbF"/>
</dbReference>
<dbReference type="Pfam" id="PF06133">
    <property type="entry name" value="Com_YlbF"/>
    <property type="match status" value="1"/>
</dbReference>
<dbReference type="HAMAP" id="MF_01526">
    <property type="entry name" value="UPF0342"/>
    <property type="match status" value="1"/>
</dbReference>
<keyword evidence="2" id="KW-0175">Coiled coil</keyword>
<dbReference type="Proteomes" id="UP000051500">
    <property type="component" value="Unassembled WGS sequence"/>
</dbReference>
<dbReference type="RefSeq" id="WP_027106916.1">
    <property type="nucleotide sequence ID" value="NZ_JQBZ01000025.1"/>
</dbReference>
<gene>
    <name evidence="3" type="ORF">IV53_GL000472</name>
</gene>
<dbReference type="eggNOG" id="COG3679">
    <property type="taxonomic scope" value="Bacteria"/>
</dbReference>
<comment type="similarity">
    <text evidence="1">Belongs to the UPF0342 family.</text>
</comment>
<dbReference type="PATRIC" id="fig|1122146.4.peg.484"/>
<sequence>MVNIFDTANQLAKEIKETPEFKDLQTAYAELKADEKAFESFNKLREIQAYLQKCQMEGNLEAIKEEEVAEMQKLSQEVQQFEAVLNLMAKERTLSVLMDDVAKTIFTPVTDLYES</sequence>
<reference evidence="3 4" key="1">
    <citation type="journal article" date="2015" name="Genome Announc.">
        <title>Expanding the biotechnology potential of lactobacilli through comparative genomics of 213 strains and associated genera.</title>
        <authorList>
            <person name="Sun Z."/>
            <person name="Harris H.M."/>
            <person name="McCann A."/>
            <person name="Guo C."/>
            <person name="Argimon S."/>
            <person name="Zhang W."/>
            <person name="Yang X."/>
            <person name="Jeffery I.B."/>
            <person name="Cooney J.C."/>
            <person name="Kagawa T.F."/>
            <person name="Liu W."/>
            <person name="Song Y."/>
            <person name="Salvetti E."/>
            <person name="Wrobel A."/>
            <person name="Rasinkangas P."/>
            <person name="Parkhill J."/>
            <person name="Rea M.C."/>
            <person name="O'Sullivan O."/>
            <person name="Ritari J."/>
            <person name="Douillard F.P."/>
            <person name="Paul Ross R."/>
            <person name="Yang R."/>
            <person name="Briner A.E."/>
            <person name="Felis G.E."/>
            <person name="de Vos W.M."/>
            <person name="Barrangou R."/>
            <person name="Klaenhammer T.R."/>
            <person name="Caufield P.W."/>
            <person name="Cui Y."/>
            <person name="Zhang H."/>
            <person name="O'Toole P.W."/>
        </authorList>
    </citation>
    <scope>NUCLEOTIDE SEQUENCE [LARGE SCALE GENOMIC DNA]</scope>
    <source>
        <strain evidence="3 4">DSM 22408</strain>
    </source>
</reference>